<feature type="domain" description="Fumarate reductase/succinate dehydrogenase flavoprotein-like C-terminal" evidence="4">
    <location>
        <begin position="490"/>
        <end position="606"/>
    </location>
</feature>
<dbReference type="Pfam" id="PF00890">
    <property type="entry name" value="FAD_binding_2"/>
    <property type="match status" value="1"/>
</dbReference>
<evidence type="ECO:0000256" key="1">
    <source>
        <dbReference type="ARBA" id="ARBA00022630"/>
    </source>
</evidence>
<gene>
    <name evidence="5" type="ORF">ALOHA_HF4000141I21ctg1g12</name>
</gene>
<dbReference type="GO" id="GO:0000104">
    <property type="term" value="F:succinate dehydrogenase activity"/>
    <property type="evidence" value="ECO:0007669"/>
    <property type="project" value="TreeGrafter"/>
</dbReference>
<dbReference type="PANTHER" id="PTHR11632:SF51">
    <property type="entry name" value="SUCCINATE DEHYDROGENASE [UBIQUINONE] FLAVOPROTEIN SUBUNIT, MITOCHONDRIAL"/>
    <property type="match status" value="1"/>
</dbReference>
<dbReference type="AlphaFoldDB" id="B3T2I1"/>
<accession>B3T2I1</accession>
<evidence type="ECO:0000256" key="2">
    <source>
        <dbReference type="ARBA" id="ARBA00023002"/>
    </source>
</evidence>
<feature type="domain" description="FAD-dependent oxidoreductase 2 FAD-binding" evidence="3">
    <location>
        <begin position="12"/>
        <end position="241"/>
    </location>
</feature>
<dbReference type="Gene3D" id="3.90.700.10">
    <property type="entry name" value="Succinate dehydrogenase/fumarate reductase flavoprotein, catalytic domain"/>
    <property type="match status" value="1"/>
</dbReference>
<dbReference type="InterPro" id="IPR011803">
    <property type="entry name" value="AprA"/>
</dbReference>
<dbReference type="SUPFAM" id="SSF46977">
    <property type="entry name" value="Succinate dehydrogenase/fumarate reductase flavoprotein C-terminal domain"/>
    <property type="match status" value="1"/>
</dbReference>
<dbReference type="PIRSF" id="PIRSF000171">
    <property type="entry name" value="SDHA_APRA_LASPO"/>
    <property type="match status" value="1"/>
</dbReference>
<dbReference type="InterPro" id="IPR037099">
    <property type="entry name" value="Fum_R/Succ_DH_flav-like_C_sf"/>
</dbReference>
<name>B3T2I1_9ZZZZ</name>
<dbReference type="GO" id="GO:0050660">
    <property type="term" value="F:flavin adenine dinucleotide binding"/>
    <property type="evidence" value="ECO:0007669"/>
    <property type="project" value="TreeGrafter"/>
</dbReference>
<keyword evidence="2" id="KW-0560">Oxidoreductase</keyword>
<dbReference type="SUPFAM" id="SSF56425">
    <property type="entry name" value="Succinate dehydrogenase/fumarate reductase flavoprotein, catalytic domain"/>
    <property type="match status" value="1"/>
</dbReference>
<organism evidence="5">
    <name type="scientific">uncultured marine microorganism HF4000_141I21</name>
    <dbReference type="NCBI Taxonomy" id="455526"/>
    <lineage>
        <taxon>unclassified sequences</taxon>
        <taxon>environmental samples</taxon>
    </lineage>
</organism>
<evidence type="ECO:0000313" key="5">
    <source>
        <dbReference type="EMBL" id="ABZ06790.1"/>
    </source>
</evidence>
<dbReference type="EMBL" id="EU016585">
    <property type="protein sequence ID" value="ABZ06790.1"/>
    <property type="molecule type" value="Genomic_DNA"/>
</dbReference>
<dbReference type="Pfam" id="PF02910">
    <property type="entry name" value="Succ_DH_flav_C"/>
    <property type="match status" value="1"/>
</dbReference>
<dbReference type="InterPro" id="IPR027477">
    <property type="entry name" value="Succ_DH/fumarate_Rdtase_cat_sf"/>
</dbReference>
<dbReference type="InterPro" id="IPR030664">
    <property type="entry name" value="SdhA/FrdA/AprA"/>
</dbReference>
<evidence type="ECO:0000259" key="4">
    <source>
        <dbReference type="Pfam" id="PF02910"/>
    </source>
</evidence>
<dbReference type="InterPro" id="IPR036188">
    <property type="entry name" value="FAD/NAD-bd_sf"/>
</dbReference>
<reference evidence="5" key="1">
    <citation type="journal article" date="2008" name="ISME J.">
        <title>Genomic patterns of recombination, clonal divergence and environment in marine microbial populations.</title>
        <authorList>
            <person name="Konstantinidis K.T."/>
            <person name="Delong E.F."/>
        </authorList>
    </citation>
    <scope>NUCLEOTIDE SEQUENCE</scope>
</reference>
<evidence type="ECO:0000259" key="3">
    <source>
        <dbReference type="Pfam" id="PF00890"/>
    </source>
</evidence>
<dbReference type="NCBIfam" id="TIGR02061">
    <property type="entry name" value="aprA"/>
    <property type="match status" value="1"/>
</dbReference>
<proteinExistence type="predicted"/>
<dbReference type="PANTHER" id="PTHR11632">
    <property type="entry name" value="SUCCINATE DEHYDROGENASE 2 FLAVOPROTEIN SUBUNIT"/>
    <property type="match status" value="1"/>
</dbReference>
<dbReference type="GO" id="GO:0009061">
    <property type="term" value="P:anaerobic respiration"/>
    <property type="evidence" value="ECO:0007669"/>
    <property type="project" value="TreeGrafter"/>
</dbReference>
<dbReference type="GO" id="GO:0005886">
    <property type="term" value="C:plasma membrane"/>
    <property type="evidence" value="ECO:0007669"/>
    <property type="project" value="TreeGrafter"/>
</dbReference>
<dbReference type="GO" id="GO:0009055">
    <property type="term" value="F:electron transfer activity"/>
    <property type="evidence" value="ECO:0007669"/>
    <property type="project" value="TreeGrafter"/>
</dbReference>
<protein>
    <submittedName>
        <fullName evidence="5">Putative fumarate reductase/succinate dehydrogenase flavoprotein C-terminal domain protein</fullName>
    </submittedName>
</protein>
<dbReference type="SMR" id="B3T2I1"/>
<dbReference type="Gene3D" id="3.50.50.60">
    <property type="entry name" value="FAD/NAD(P)-binding domain"/>
    <property type="match status" value="1"/>
</dbReference>
<dbReference type="InterPro" id="IPR003953">
    <property type="entry name" value="FAD-dep_OxRdtase_2_FAD-bd"/>
</dbReference>
<dbReference type="SUPFAM" id="SSF51905">
    <property type="entry name" value="FAD/NAD(P)-binding domain"/>
    <property type="match status" value="1"/>
</dbReference>
<sequence>MGKIKTVYEDCDILVVGGGMAGTGATFEARYWGRDMKIVCVEKANIDRSGAVAQGLYAINCYMGMQWNENQPEDHVRYARNDLMGLVREDLGFDMARHVDSSVHMFDEWGLPMMRNKETGRYLREGKWQIMIHGESFKPIVAEAAKKSADKIYNRIMVTHLLMDESKENRVGGAVGFNMRTGNYHIFRAKAVIVAAGGASHIFKPRAVGEGMGRTWYAPWSNGSAYALPIAVGAKMTQMENRIVLTRFKDGYGPVGAYFLHLKTYTRNGKGENYEKKWYEQTKKLVGEYIDHHPVPTCLRNHAFIEEVKAGGGPIHMVTTEAFQDPHLEVIGWENFLGMTIGQAVVWASQNIDPKYEDPELTTSEPYVMGSHATCSGAWVSGPEDLSPPEYFWGYNRMLTVDGLFGAGDTVGGSAHKFSSGSFTEGRLAAKAAVKYIQDLGDEKIEVNDKQCENFKEIIYKPLENYKVGRNEITAGTVSPSYLLPIQGLQRLQQIMDEYVGGIGTNYMTNENLLKKGLKLLDMLQEDLEHVGAEDYHQLMRAWELKHRALTSQCVTEHTLFRKETRWPGYYYRGDHMKLDDDNWHCLTVSRRDPKTGKFTMEKAPLYHIVDEKKNEAS</sequence>
<dbReference type="InterPro" id="IPR015939">
    <property type="entry name" value="Fum_Rdtase/Succ_DH_flav-like_C"/>
</dbReference>
<keyword evidence="1" id="KW-0285">Flavoprotein</keyword>